<dbReference type="EMBL" id="JAAOAO010000058">
    <property type="protein sequence ID" value="KAF5565357.1"/>
    <property type="molecule type" value="Genomic_DNA"/>
</dbReference>
<keyword evidence="4" id="KW-1185">Reference proteome</keyword>
<protein>
    <recommendedName>
        <fullName evidence="2">DUF6546 domain-containing protein</fullName>
    </recommendedName>
</protein>
<feature type="domain" description="DUF6546" evidence="2">
    <location>
        <begin position="579"/>
        <end position="735"/>
    </location>
</feature>
<reference evidence="3 4" key="1">
    <citation type="submission" date="2020-05" db="EMBL/GenBank/DDBJ databases">
        <title>Identification and distribution of gene clusters putatively required for synthesis of sphingolipid metabolism inhibitors in phylogenetically diverse species of the filamentous fungus Fusarium.</title>
        <authorList>
            <person name="Kim H.-S."/>
            <person name="Busman M."/>
            <person name="Brown D.W."/>
            <person name="Divon H."/>
            <person name="Uhlig S."/>
            <person name="Proctor R.H."/>
        </authorList>
    </citation>
    <scope>NUCLEOTIDE SEQUENCE [LARGE SCALE GENOMIC DNA]</scope>
    <source>
        <strain evidence="3 4">NRRL 25196</strain>
    </source>
</reference>
<evidence type="ECO:0000313" key="4">
    <source>
        <dbReference type="Proteomes" id="UP000574317"/>
    </source>
</evidence>
<dbReference type="InterPro" id="IPR046676">
    <property type="entry name" value="DUF6546"/>
</dbReference>
<comment type="caution">
    <text evidence="3">The sequence shown here is derived from an EMBL/GenBank/DDBJ whole genome shotgun (WGS) entry which is preliminary data.</text>
</comment>
<feature type="region of interest" description="Disordered" evidence="1">
    <location>
        <begin position="131"/>
        <end position="169"/>
    </location>
</feature>
<dbReference type="AlphaFoldDB" id="A0A8H5NGF7"/>
<proteinExistence type="predicted"/>
<evidence type="ECO:0000259" key="2">
    <source>
        <dbReference type="Pfam" id="PF20183"/>
    </source>
</evidence>
<evidence type="ECO:0000256" key="1">
    <source>
        <dbReference type="SAM" id="MobiDB-lite"/>
    </source>
</evidence>
<accession>A0A8H5NGF7</accession>
<dbReference type="Pfam" id="PF20183">
    <property type="entry name" value="DUF6546"/>
    <property type="match status" value="1"/>
</dbReference>
<name>A0A8H5NGF7_9HYPO</name>
<organism evidence="3 4">
    <name type="scientific">Fusarium napiforme</name>
    <dbReference type="NCBI Taxonomy" id="42672"/>
    <lineage>
        <taxon>Eukaryota</taxon>
        <taxon>Fungi</taxon>
        <taxon>Dikarya</taxon>
        <taxon>Ascomycota</taxon>
        <taxon>Pezizomycotina</taxon>
        <taxon>Sordariomycetes</taxon>
        <taxon>Hypocreomycetidae</taxon>
        <taxon>Hypocreales</taxon>
        <taxon>Nectriaceae</taxon>
        <taxon>Fusarium</taxon>
        <taxon>Fusarium fujikuroi species complex</taxon>
    </lineage>
</organism>
<gene>
    <name evidence="3" type="ORF">FNAPI_1672</name>
</gene>
<dbReference type="Proteomes" id="UP000574317">
    <property type="component" value="Unassembled WGS sequence"/>
</dbReference>
<sequence>MIALRILRPHQFVTATTETDSASLTGTATYAETFNTTETILSPGSTAYICANNEKTPFPADVLCDAKGIGADLNMRYLTQVTSDATIAQCRDVCRGLDGCIAFAMQPGVFCDLWELPTTWAEATATAATTDTTSLTTDTATTDTATSDTATTELETPSTELTTSSAELASTTKTTAAAATTTTAAFGCPGGFPADHSCGVYQQYTGGGQTYIKYYSGAYSVEECMQFCIDHDTCTLINHSSYFCELWTGDFVTNGLSATWSCMTFASTTPMRPISYEWSSLPVELRLQIFGFVAEKQKYRATDFNRYACVSSEWQNYFERITFRRLLIDDSQLDRFSKAAEGEKAVRLSYIRYLCLRVKLQDYDYPECDTPESHDTRNWNNQRFTKSLTELFNVLRRWEPSNNRDTGLILEITAYSPGDNKRFEVASMEYALHENFQLEEDVTSPLSVRGFRDAKKARDRLEPGKNWHRQTNEQSWQRLQGTPLELSTNENLKEVPIVHTLWMRHQFTRGIRSLSLIRILDMALTNVASFRLEAVPGRWNRRGYFQAWNYLILQLPSHIRRFSFNVFPRSPVSSEALLKSVAPGLPEALAEKAHQLVSLCPPACTKSLHFIQRLRESQQLEHGSRLAQLCLEVTDETLGKWGNVPLFQGLINHLLRESAVTAQHLPKLQILEIWFHKDVNGFVFRYELEKDQVTITWRVTEDWINLADGTLQQWRGVAQKYNVAFTLKEQPLLAEQLDLYFGILKIPIDRRTVYRSLKLRDLAIDPVTLACV</sequence>
<evidence type="ECO:0000313" key="3">
    <source>
        <dbReference type="EMBL" id="KAF5565357.1"/>
    </source>
</evidence>